<reference evidence="1" key="1">
    <citation type="submission" date="2014-11" db="EMBL/GenBank/DDBJ databases">
        <authorList>
            <person name="Amaro Gonzalez C."/>
        </authorList>
    </citation>
    <scope>NUCLEOTIDE SEQUENCE</scope>
</reference>
<evidence type="ECO:0000313" key="1">
    <source>
        <dbReference type="EMBL" id="JAH35619.1"/>
    </source>
</evidence>
<accession>A0A0E9S2G3</accession>
<dbReference type="EMBL" id="GBXM01072958">
    <property type="protein sequence ID" value="JAH35619.1"/>
    <property type="molecule type" value="Transcribed_RNA"/>
</dbReference>
<protein>
    <submittedName>
        <fullName evidence="1">Uncharacterized protein</fullName>
    </submittedName>
</protein>
<organism evidence="1">
    <name type="scientific">Anguilla anguilla</name>
    <name type="common">European freshwater eel</name>
    <name type="synonym">Muraena anguilla</name>
    <dbReference type="NCBI Taxonomy" id="7936"/>
    <lineage>
        <taxon>Eukaryota</taxon>
        <taxon>Metazoa</taxon>
        <taxon>Chordata</taxon>
        <taxon>Craniata</taxon>
        <taxon>Vertebrata</taxon>
        <taxon>Euteleostomi</taxon>
        <taxon>Actinopterygii</taxon>
        <taxon>Neopterygii</taxon>
        <taxon>Teleostei</taxon>
        <taxon>Anguilliformes</taxon>
        <taxon>Anguillidae</taxon>
        <taxon>Anguilla</taxon>
    </lineage>
</organism>
<proteinExistence type="predicted"/>
<dbReference type="AlphaFoldDB" id="A0A0E9S2G3"/>
<sequence length="16" mass="1784">MLHQSKPPSSKSEKPC</sequence>
<reference evidence="1" key="2">
    <citation type="journal article" date="2015" name="Fish Shellfish Immunol.">
        <title>Early steps in the European eel (Anguilla anguilla)-Vibrio vulnificus interaction in the gills: Role of the RtxA13 toxin.</title>
        <authorList>
            <person name="Callol A."/>
            <person name="Pajuelo D."/>
            <person name="Ebbesson L."/>
            <person name="Teles M."/>
            <person name="MacKenzie S."/>
            <person name="Amaro C."/>
        </authorList>
    </citation>
    <scope>NUCLEOTIDE SEQUENCE</scope>
</reference>
<name>A0A0E9S2G3_ANGAN</name>